<feature type="region of interest" description="Disordered" evidence="1">
    <location>
        <begin position="9"/>
        <end position="32"/>
    </location>
</feature>
<feature type="compositionally biased region" description="Gly residues" evidence="1">
    <location>
        <begin position="16"/>
        <end position="29"/>
    </location>
</feature>
<name>A0A482WZZ1_LAOST</name>
<evidence type="ECO:0000313" key="2">
    <source>
        <dbReference type="EMBL" id="RZF39115.1"/>
    </source>
</evidence>
<keyword evidence="3" id="KW-1185">Reference proteome</keyword>
<gene>
    <name evidence="2" type="ORF">LSTR_LSTR017619</name>
</gene>
<dbReference type="EMBL" id="QKKF02020562">
    <property type="protein sequence ID" value="RZF39115.1"/>
    <property type="molecule type" value="Genomic_DNA"/>
</dbReference>
<evidence type="ECO:0000256" key="1">
    <source>
        <dbReference type="SAM" id="MobiDB-lite"/>
    </source>
</evidence>
<dbReference type="AlphaFoldDB" id="A0A482WZZ1"/>
<protein>
    <submittedName>
        <fullName evidence="2">Uncharacterized protein</fullName>
    </submittedName>
</protein>
<comment type="caution">
    <text evidence="2">The sequence shown here is derived from an EMBL/GenBank/DDBJ whole genome shotgun (WGS) entry which is preliminary data.</text>
</comment>
<reference evidence="2 3" key="1">
    <citation type="journal article" date="2017" name="Gigascience">
        <title>Genome sequence of the small brown planthopper, Laodelphax striatellus.</title>
        <authorList>
            <person name="Zhu J."/>
            <person name="Jiang F."/>
            <person name="Wang X."/>
            <person name="Yang P."/>
            <person name="Bao Y."/>
            <person name="Zhao W."/>
            <person name="Wang W."/>
            <person name="Lu H."/>
            <person name="Wang Q."/>
            <person name="Cui N."/>
            <person name="Li J."/>
            <person name="Chen X."/>
            <person name="Luo L."/>
            <person name="Yu J."/>
            <person name="Kang L."/>
            <person name="Cui F."/>
        </authorList>
    </citation>
    <scope>NUCLEOTIDE SEQUENCE [LARGE SCALE GENOMIC DNA]</scope>
    <source>
        <strain evidence="2">Lst14</strain>
    </source>
</reference>
<organism evidence="2 3">
    <name type="scientific">Laodelphax striatellus</name>
    <name type="common">Small brown planthopper</name>
    <name type="synonym">Delphax striatella</name>
    <dbReference type="NCBI Taxonomy" id="195883"/>
    <lineage>
        <taxon>Eukaryota</taxon>
        <taxon>Metazoa</taxon>
        <taxon>Ecdysozoa</taxon>
        <taxon>Arthropoda</taxon>
        <taxon>Hexapoda</taxon>
        <taxon>Insecta</taxon>
        <taxon>Pterygota</taxon>
        <taxon>Neoptera</taxon>
        <taxon>Paraneoptera</taxon>
        <taxon>Hemiptera</taxon>
        <taxon>Auchenorrhyncha</taxon>
        <taxon>Fulgoroidea</taxon>
        <taxon>Delphacidae</taxon>
        <taxon>Criomorphinae</taxon>
        <taxon>Laodelphax</taxon>
    </lineage>
</organism>
<dbReference type="SMR" id="A0A482WZZ1"/>
<dbReference type="Proteomes" id="UP000291343">
    <property type="component" value="Unassembled WGS sequence"/>
</dbReference>
<accession>A0A482WZZ1</accession>
<evidence type="ECO:0000313" key="3">
    <source>
        <dbReference type="Proteomes" id="UP000291343"/>
    </source>
</evidence>
<proteinExistence type="predicted"/>
<dbReference type="InParanoid" id="A0A482WZZ1"/>
<sequence>MFATLILCRADRGSRGPAGGQGDPHGSGTGELESKVADYSQFPRAVPIRPYSKLQTPKRPFRKLWPLALRRLSSAPADFGSGQQNSTITVHSVNTSAANVM</sequence>